<dbReference type="GO" id="GO:0009228">
    <property type="term" value="P:thiamine biosynthetic process"/>
    <property type="evidence" value="ECO:0007669"/>
    <property type="project" value="UniProtKB-KW"/>
</dbReference>
<dbReference type="AlphaFoldDB" id="A0A8J3IX34"/>
<proteinExistence type="predicted"/>
<evidence type="ECO:0000256" key="5">
    <source>
        <dbReference type="ARBA" id="ARBA00050018"/>
    </source>
</evidence>
<evidence type="ECO:0000256" key="3">
    <source>
        <dbReference type="ARBA" id="ARBA00023002"/>
    </source>
</evidence>
<evidence type="ECO:0000313" key="8">
    <source>
        <dbReference type="Proteomes" id="UP000597444"/>
    </source>
</evidence>
<organism evidence="7 8">
    <name type="scientific">Reticulibacter mediterranei</name>
    <dbReference type="NCBI Taxonomy" id="2778369"/>
    <lineage>
        <taxon>Bacteria</taxon>
        <taxon>Bacillati</taxon>
        <taxon>Chloroflexota</taxon>
        <taxon>Ktedonobacteria</taxon>
        <taxon>Ktedonobacterales</taxon>
        <taxon>Reticulibacteraceae</taxon>
        <taxon>Reticulibacter</taxon>
    </lineage>
</organism>
<dbReference type="RefSeq" id="WP_220208434.1">
    <property type="nucleotide sequence ID" value="NZ_BNJK01000002.1"/>
</dbReference>
<sequence length="373" mass="39709">METDIVIIGGGVVGCAIAYYLSKASVSVMVVERGEIGAQASGAAAGLLAPLGPLSGPGPLADFLLAGCALLPRLVETLAVETGLRTGYRQIGALRTVLHPKRVARLKKRWESWKPLGLPMHWLSGDEARQLEPQLSPDVCAAVYAPTEGQIQARPFVQSLVQAARQRGAIFRTHTEVLAIERSGARVTGVRTAQGEVLPCQSLVVAAGAWAAYCAAWLFPEQSHALPIRPLRGQLLSLQQPVPPLQRIIFGEAAYLVPGDETIIVGATREEAGFDLAVTEDGTAWLQTTAQRLMPVLAHSEMVTAWAGLRPKTPDNQPLLGPLPGWENVVMAAGHNSIGIMTGALTGQTIAEFLITGQIAPIIRPFSPERFPS</sequence>
<evidence type="ECO:0000256" key="1">
    <source>
        <dbReference type="ARBA" id="ARBA00004948"/>
    </source>
</evidence>
<dbReference type="EC" id="1.4.3.19" evidence="5"/>
<keyword evidence="8" id="KW-1185">Reference proteome</keyword>
<dbReference type="UniPathway" id="UPA00060"/>
<accession>A0A8J3IX34</accession>
<evidence type="ECO:0000256" key="2">
    <source>
        <dbReference type="ARBA" id="ARBA00022977"/>
    </source>
</evidence>
<protein>
    <recommendedName>
        <fullName evidence="5">glycine oxidase</fullName>
        <ecNumber evidence="5">1.4.3.19</ecNumber>
    </recommendedName>
</protein>
<evidence type="ECO:0000256" key="4">
    <source>
        <dbReference type="ARBA" id="ARBA00049872"/>
    </source>
</evidence>
<gene>
    <name evidence="7" type="primary">thiO_1</name>
    <name evidence="7" type="ORF">KSF_076990</name>
</gene>
<comment type="catalytic activity">
    <reaction evidence="4">
        <text>glycine + O2 + H2O = glyoxylate + H2O2 + NH4(+)</text>
        <dbReference type="Rhea" id="RHEA:11532"/>
        <dbReference type="ChEBI" id="CHEBI:15377"/>
        <dbReference type="ChEBI" id="CHEBI:15379"/>
        <dbReference type="ChEBI" id="CHEBI:16240"/>
        <dbReference type="ChEBI" id="CHEBI:28938"/>
        <dbReference type="ChEBI" id="CHEBI:36655"/>
        <dbReference type="ChEBI" id="CHEBI:57305"/>
        <dbReference type="EC" id="1.4.3.19"/>
    </reaction>
</comment>
<dbReference type="InterPro" id="IPR006076">
    <property type="entry name" value="FAD-dep_OxRdtase"/>
</dbReference>
<dbReference type="GO" id="GO:0009229">
    <property type="term" value="P:thiamine diphosphate biosynthetic process"/>
    <property type="evidence" value="ECO:0007669"/>
    <property type="project" value="UniProtKB-UniPathway"/>
</dbReference>
<dbReference type="Gene3D" id="3.30.9.10">
    <property type="entry name" value="D-Amino Acid Oxidase, subunit A, domain 2"/>
    <property type="match status" value="1"/>
</dbReference>
<dbReference type="Pfam" id="PF01266">
    <property type="entry name" value="DAO"/>
    <property type="match status" value="1"/>
</dbReference>
<dbReference type="NCBIfam" id="TIGR02352">
    <property type="entry name" value="thiamin_ThiO"/>
    <property type="match status" value="1"/>
</dbReference>
<feature type="domain" description="FAD dependent oxidoreductase" evidence="6">
    <location>
        <begin position="4"/>
        <end position="352"/>
    </location>
</feature>
<dbReference type="GO" id="GO:0005737">
    <property type="term" value="C:cytoplasm"/>
    <property type="evidence" value="ECO:0007669"/>
    <property type="project" value="TreeGrafter"/>
</dbReference>
<keyword evidence="2" id="KW-0784">Thiamine biosynthesis</keyword>
<comment type="pathway">
    <text evidence="1">Cofactor biosynthesis; thiamine diphosphate biosynthesis.</text>
</comment>
<dbReference type="PANTHER" id="PTHR13847:SF289">
    <property type="entry name" value="GLYCINE OXIDASE"/>
    <property type="match status" value="1"/>
</dbReference>
<dbReference type="EMBL" id="BNJK01000002">
    <property type="protein sequence ID" value="GHO97651.1"/>
    <property type="molecule type" value="Genomic_DNA"/>
</dbReference>
<dbReference type="SUPFAM" id="SSF54373">
    <property type="entry name" value="FAD-linked reductases, C-terminal domain"/>
    <property type="match status" value="1"/>
</dbReference>
<evidence type="ECO:0000313" key="7">
    <source>
        <dbReference type="EMBL" id="GHO97651.1"/>
    </source>
</evidence>
<dbReference type="InterPro" id="IPR036188">
    <property type="entry name" value="FAD/NAD-bd_sf"/>
</dbReference>
<dbReference type="GO" id="GO:0043799">
    <property type="term" value="F:glycine oxidase activity"/>
    <property type="evidence" value="ECO:0007669"/>
    <property type="project" value="UniProtKB-EC"/>
</dbReference>
<evidence type="ECO:0000259" key="6">
    <source>
        <dbReference type="Pfam" id="PF01266"/>
    </source>
</evidence>
<dbReference type="InterPro" id="IPR012727">
    <property type="entry name" value="Gly_oxidase_ThiO"/>
</dbReference>
<dbReference type="PANTHER" id="PTHR13847">
    <property type="entry name" value="SARCOSINE DEHYDROGENASE-RELATED"/>
    <property type="match status" value="1"/>
</dbReference>
<dbReference type="SUPFAM" id="SSF51905">
    <property type="entry name" value="FAD/NAD(P)-binding domain"/>
    <property type="match status" value="1"/>
</dbReference>
<reference evidence="7" key="1">
    <citation type="submission" date="2020-10" db="EMBL/GenBank/DDBJ databases">
        <title>Taxonomic study of unclassified bacteria belonging to the class Ktedonobacteria.</title>
        <authorList>
            <person name="Yabe S."/>
            <person name="Wang C.M."/>
            <person name="Zheng Y."/>
            <person name="Sakai Y."/>
            <person name="Cavaletti L."/>
            <person name="Monciardini P."/>
            <person name="Donadio S."/>
        </authorList>
    </citation>
    <scope>NUCLEOTIDE SEQUENCE</scope>
    <source>
        <strain evidence="7">ID150040</strain>
    </source>
</reference>
<name>A0A8J3IX34_9CHLR</name>
<keyword evidence="3" id="KW-0560">Oxidoreductase</keyword>
<dbReference type="Gene3D" id="3.50.50.60">
    <property type="entry name" value="FAD/NAD(P)-binding domain"/>
    <property type="match status" value="1"/>
</dbReference>
<dbReference type="GO" id="GO:0050660">
    <property type="term" value="F:flavin adenine dinucleotide binding"/>
    <property type="evidence" value="ECO:0007669"/>
    <property type="project" value="InterPro"/>
</dbReference>
<dbReference type="Proteomes" id="UP000597444">
    <property type="component" value="Unassembled WGS sequence"/>
</dbReference>
<comment type="caution">
    <text evidence="7">The sequence shown here is derived from an EMBL/GenBank/DDBJ whole genome shotgun (WGS) entry which is preliminary data.</text>
</comment>